<evidence type="ECO:0000313" key="2">
    <source>
        <dbReference type="Proteomes" id="UP001189122"/>
    </source>
</evidence>
<gene>
    <name evidence="1" type="ORF">SI7747_11014246</name>
</gene>
<organism evidence="1">
    <name type="scientific">Spirodela intermedia</name>
    <name type="common">Intermediate duckweed</name>
    <dbReference type="NCBI Taxonomy" id="51605"/>
    <lineage>
        <taxon>Eukaryota</taxon>
        <taxon>Viridiplantae</taxon>
        <taxon>Streptophyta</taxon>
        <taxon>Embryophyta</taxon>
        <taxon>Tracheophyta</taxon>
        <taxon>Spermatophyta</taxon>
        <taxon>Magnoliopsida</taxon>
        <taxon>Liliopsida</taxon>
        <taxon>Araceae</taxon>
        <taxon>Lemnoideae</taxon>
        <taxon>Spirodela</taxon>
    </lineage>
</organism>
<keyword evidence="2" id="KW-1185">Reference proteome</keyword>
<sequence>MLYKPMFPPLRVEPSSINRGREWPLERFSCCCCCCCCCCCWSCKSCCCWN</sequence>
<dbReference type="Proteomes" id="UP001189122">
    <property type="component" value="Unassembled WGS sequence"/>
</dbReference>
<proteinExistence type="predicted"/>
<name>A0A7I8JEM6_SPIIN</name>
<evidence type="ECO:0000313" key="1">
    <source>
        <dbReference type="EMBL" id="CAA2628605.1"/>
    </source>
</evidence>
<dbReference type="AlphaFoldDB" id="A0A7I8JEM6"/>
<protein>
    <submittedName>
        <fullName evidence="1">Uncharacterized protein</fullName>
    </submittedName>
</protein>
<reference evidence="1 2" key="1">
    <citation type="submission" date="2019-12" db="EMBL/GenBank/DDBJ databases">
        <authorList>
            <person name="Scholz U."/>
            <person name="Mascher M."/>
            <person name="Fiebig A."/>
        </authorList>
    </citation>
    <scope>NUCLEOTIDE SEQUENCE</scope>
</reference>
<dbReference type="EMBL" id="LR743598">
    <property type="protein sequence ID" value="CAA2628605.1"/>
    <property type="molecule type" value="Genomic_DNA"/>
</dbReference>
<dbReference type="EMBL" id="CACRZD030000011">
    <property type="protein sequence ID" value="CAA6667852.1"/>
    <property type="molecule type" value="Genomic_DNA"/>
</dbReference>
<accession>A0A7I8JEM6</accession>